<evidence type="ECO:0000313" key="1">
    <source>
        <dbReference type="EMBL" id="AJD82154.1"/>
    </source>
</evidence>
<sequence>MEIYVVVGFREDGSLVTHLVADYYAQRRNIPEVRSYTNLSVAKSFRTRAVNLRDKGDYAGRRANQEAVDIRIAKISFGATDLEWVE</sequence>
<dbReference type="EMBL" id="KP027195">
    <property type="protein sequence ID" value="AJD82154.1"/>
    <property type="molecule type" value="Genomic_DNA"/>
</dbReference>
<evidence type="ECO:0000313" key="2">
    <source>
        <dbReference type="Proteomes" id="UP000031718"/>
    </source>
</evidence>
<accession>A0A0B5A2Y2</accession>
<dbReference type="Proteomes" id="UP000031718">
    <property type="component" value="Segment"/>
</dbReference>
<proteinExistence type="predicted"/>
<gene>
    <name evidence="1" type="primary">82</name>
    <name evidence="1" type="ORF">COSMO_82</name>
</gene>
<reference evidence="1 2" key="1">
    <citation type="submission" date="2014-10" db="EMBL/GenBank/DDBJ databases">
        <authorList>
            <person name="Mackenzie J."/>
            <person name="Lekholoane M."/>
            <person name="Leqhaoe R."/>
            <person name="Mcunu Z."/>
            <person name="Mzobe Z."/>
            <person name="Rodel H."/>
            <person name="Seagreen C."/>
            <person name="Mazeka N."/>
            <person name="Larsen M.H."/>
            <person name="Rubin E.J."/>
            <person name="Russell D.A."/>
            <person name="Guerrero C.A."/>
            <person name="Bowman C.A."/>
            <person name="Jacobs-Sera D."/>
            <person name="Hendrix R.W."/>
            <person name="Hatfull G.F."/>
        </authorList>
    </citation>
    <scope>NUCLEOTIDE SEQUENCE [LARGE SCALE GENOMIC DNA]</scope>
</reference>
<protein>
    <submittedName>
        <fullName evidence="1">Uncharacterized protein</fullName>
    </submittedName>
</protein>
<name>A0A0B5A2Y2_9CAUD</name>
<organism evidence="1 2">
    <name type="scientific">Mycobacterium phage Cosmo</name>
    <dbReference type="NCBI Taxonomy" id="1567467"/>
    <lineage>
        <taxon>Viruses</taxon>
        <taxon>Duplodnaviria</taxon>
        <taxon>Heunggongvirae</taxon>
        <taxon>Uroviricota</taxon>
        <taxon>Caudoviricetes</taxon>
        <taxon>Vilmaviridae</taxon>
        <taxon>Wildcatvirus</taxon>
        <taxon>Wildcatvirus wildcat</taxon>
        <taxon>Mycobacterium virus Wildcat</taxon>
    </lineage>
</organism>